<evidence type="ECO:0000313" key="1">
    <source>
        <dbReference type="EMBL" id="OCT88421.1"/>
    </source>
</evidence>
<reference evidence="2" key="1">
    <citation type="journal article" date="2016" name="Nature">
        <title>Genome evolution in the allotetraploid frog Xenopus laevis.</title>
        <authorList>
            <person name="Session A.M."/>
            <person name="Uno Y."/>
            <person name="Kwon T."/>
            <person name="Chapman J.A."/>
            <person name="Toyoda A."/>
            <person name="Takahashi S."/>
            <person name="Fukui A."/>
            <person name="Hikosaka A."/>
            <person name="Suzuki A."/>
            <person name="Kondo M."/>
            <person name="van Heeringen S.J."/>
            <person name="Quigley I."/>
            <person name="Heinz S."/>
            <person name="Ogino H."/>
            <person name="Ochi H."/>
            <person name="Hellsten U."/>
            <person name="Lyons J.B."/>
            <person name="Simakov O."/>
            <person name="Putnam N."/>
            <person name="Stites J."/>
            <person name="Kuroki Y."/>
            <person name="Tanaka T."/>
            <person name="Michiue T."/>
            <person name="Watanabe M."/>
            <person name="Bogdanovic O."/>
            <person name="Lister R."/>
            <person name="Georgiou G."/>
            <person name="Paranjpe S.S."/>
            <person name="van Kruijsbergen I."/>
            <person name="Shu S."/>
            <person name="Carlson J."/>
            <person name="Kinoshita T."/>
            <person name="Ohta Y."/>
            <person name="Mawaribuchi S."/>
            <person name="Jenkins J."/>
            <person name="Grimwood J."/>
            <person name="Schmutz J."/>
            <person name="Mitros T."/>
            <person name="Mozaffari S.V."/>
            <person name="Suzuki Y."/>
            <person name="Haramoto Y."/>
            <person name="Yamamoto T.S."/>
            <person name="Takagi C."/>
            <person name="Heald R."/>
            <person name="Miller K."/>
            <person name="Haudenschild C."/>
            <person name="Kitzman J."/>
            <person name="Nakayama T."/>
            <person name="Izutsu Y."/>
            <person name="Robert J."/>
            <person name="Fortriede J."/>
            <person name="Burns K."/>
            <person name="Lotay V."/>
            <person name="Karimi K."/>
            <person name="Yasuoka Y."/>
            <person name="Dichmann D.S."/>
            <person name="Flajnik M.F."/>
            <person name="Houston D.W."/>
            <person name="Shendure J."/>
            <person name="DuPasquier L."/>
            <person name="Vize P.D."/>
            <person name="Zorn A.M."/>
            <person name="Ito M."/>
            <person name="Marcotte E.M."/>
            <person name="Wallingford J.B."/>
            <person name="Ito Y."/>
            <person name="Asashima M."/>
            <person name="Ueno N."/>
            <person name="Matsuda Y."/>
            <person name="Veenstra G.J."/>
            <person name="Fujiyama A."/>
            <person name="Harland R.M."/>
            <person name="Taira M."/>
            <person name="Rokhsar D.S."/>
        </authorList>
    </citation>
    <scope>NUCLEOTIDE SEQUENCE [LARGE SCALE GENOMIC DNA]</scope>
    <source>
        <strain evidence="2">J</strain>
    </source>
</reference>
<dbReference type="AlphaFoldDB" id="A0A974DCF4"/>
<proteinExistence type="predicted"/>
<dbReference type="Proteomes" id="UP000694892">
    <property type="component" value="Chromosome 3L"/>
</dbReference>
<gene>
    <name evidence="1" type="ORF">XELAEV_18017052mg</name>
</gene>
<protein>
    <submittedName>
        <fullName evidence="1">Uncharacterized protein</fullName>
    </submittedName>
</protein>
<name>A0A974DCF4_XENLA</name>
<accession>A0A974DCF4</accession>
<dbReference type="EMBL" id="CM004470">
    <property type="protein sequence ID" value="OCT88421.1"/>
    <property type="molecule type" value="Genomic_DNA"/>
</dbReference>
<sequence length="93" mass="10781">MGVFFAAIEASNPRGIYEKNLIRLKSFQIFANVKKWHHKSMVPFSERQKRERESGMALVVSFQMLFITTPVMCSPFMPTLHKTDVTCIESARR</sequence>
<organism evidence="1 2">
    <name type="scientific">Xenopus laevis</name>
    <name type="common">African clawed frog</name>
    <dbReference type="NCBI Taxonomy" id="8355"/>
    <lineage>
        <taxon>Eukaryota</taxon>
        <taxon>Metazoa</taxon>
        <taxon>Chordata</taxon>
        <taxon>Craniata</taxon>
        <taxon>Vertebrata</taxon>
        <taxon>Euteleostomi</taxon>
        <taxon>Amphibia</taxon>
        <taxon>Batrachia</taxon>
        <taxon>Anura</taxon>
        <taxon>Pipoidea</taxon>
        <taxon>Pipidae</taxon>
        <taxon>Xenopodinae</taxon>
        <taxon>Xenopus</taxon>
        <taxon>Xenopus</taxon>
    </lineage>
</organism>
<evidence type="ECO:0000313" key="2">
    <source>
        <dbReference type="Proteomes" id="UP000694892"/>
    </source>
</evidence>